<dbReference type="OrthoDB" id="408373at2759"/>
<organism evidence="1 2">
    <name type="scientific">Suillus placidus</name>
    <dbReference type="NCBI Taxonomy" id="48579"/>
    <lineage>
        <taxon>Eukaryota</taxon>
        <taxon>Fungi</taxon>
        <taxon>Dikarya</taxon>
        <taxon>Basidiomycota</taxon>
        <taxon>Agaricomycotina</taxon>
        <taxon>Agaricomycetes</taxon>
        <taxon>Agaricomycetidae</taxon>
        <taxon>Boletales</taxon>
        <taxon>Suillineae</taxon>
        <taxon>Suillaceae</taxon>
        <taxon>Suillus</taxon>
    </lineage>
</organism>
<proteinExistence type="predicted"/>
<gene>
    <name evidence="1" type="ORF">EV702DRAFT_1112697</name>
</gene>
<protein>
    <submittedName>
        <fullName evidence="1">Uncharacterized protein</fullName>
    </submittedName>
</protein>
<accession>A0A9P7D1V6</accession>
<comment type="caution">
    <text evidence="1">The sequence shown here is derived from an EMBL/GenBank/DDBJ whole genome shotgun (WGS) entry which is preliminary data.</text>
</comment>
<dbReference type="EMBL" id="JABBWD010000029">
    <property type="protein sequence ID" value="KAG1776088.1"/>
    <property type="molecule type" value="Genomic_DNA"/>
</dbReference>
<evidence type="ECO:0000313" key="1">
    <source>
        <dbReference type="EMBL" id="KAG1776088.1"/>
    </source>
</evidence>
<reference evidence="1" key="1">
    <citation type="journal article" date="2020" name="New Phytol.">
        <title>Comparative genomics reveals dynamic genome evolution in host specialist ectomycorrhizal fungi.</title>
        <authorList>
            <person name="Lofgren L.A."/>
            <person name="Nguyen N.H."/>
            <person name="Vilgalys R."/>
            <person name="Ruytinx J."/>
            <person name="Liao H.L."/>
            <person name="Branco S."/>
            <person name="Kuo A."/>
            <person name="LaButti K."/>
            <person name="Lipzen A."/>
            <person name="Andreopoulos W."/>
            <person name="Pangilinan J."/>
            <person name="Riley R."/>
            <person name="Hundley H."/>
            <person name="Na H."/>
            <person name="Barry K."/>
            <person name="Grigoriev I.V."/>
            <person name="Stajich J.E."/>
            <person name="Kennedy P.G."/>
        </authorList>
    </citation>
    <scope>NUCLEOTIDE SEQUENCE</scope>
    <source>
        <strain evidence="1">DOB743</strain>
    </source>
</reference>
<dbReference type="Proteomes" id="UP000714275">
    <property type="component" value="Unassembled WGS sequence"/>
</dbReference>
<sequence>MPSSLPVAEAASVDSVLNEEVDIIIGMHICAFLAHGYVHRVRRLCRHRLDHGLPSLLSSWGYQTRVRGGYLIHHPTTLMSFCCRPITINVCGLGGSTHPAVVQSSRTLADITGNLTCVVEHVGIEPPKYWSRVCLYRVYFGSCLVSRMVVIHLGLLAACYSICSEQITSCNVRLRVRHQYPIIAITTNIANSENLYMELQSARIVATVTVQRSLLPKIYTATIFLAS</sequence>
<name>A0A9P7D1V6_9AGAM</name>
<evidence type="ECO:0000313" key="2">
    <source>
        <dbReference type="Proteomes" id="UP000714275"/>
    </source>
</evidence>
<dbReference type="AlphaFoldDB" id="A0A9P7D1V6"/>
<keyword evidence="2" id="KW-1185">Reference proteome</keyword>